<dbReference type="InterPro" id="IPR032256">
    <property type="entry name" value="DUF4829"/>
</dbReference>
<comment type="caution">
    <text evidence="3">The sequence shown here is derived from an EMBL/GenBank/DDBJ whole genome shotgun (WGS) entry which is preliminary data.</text>
</comment>
<evidence type="ECO:0000313" key="3">
    <source>
        <dbReference type="EMBL" id="GLC30792.1"/>
    </source>
</evidence>
<keyword evidence="1" id="KW-0812">Transmembrane</keyword>
<evidence type="ECO:0000313" key="4">
    <source>
        <dbReference type="Proteomes" id="UP001208567"/>
    </source>
</evidence>
<dbReference type="Proteomes" id="UP001208567">
    <property type="component" value="Unassembled WGS sequence"/>
</dbReference>
<organism evidence="3 4">
    <name type="scientific">Clostridium omnivorum</name>
    <dbReference type="NCBI Taxonomy" id="1604902"/>
    <lineage>
        <taxon>Bacteria</taxon>
        <taxon>Bacillati</taxon>
        <taxon>Bacillota</taxon>
        <taxon>Clostridia</taxon>
        <taxon>Eubacteriales</taxon>
        <taxon>Clostridiaceae</taxon>
        <taxon>Clostridium</taxon>
    </lineage>
</organism>
<dbReference type="Gene3D" id="3.30.70.1880">
    <property type="entry name" value="Protein of unknown function DUF881"/>
    <property type="match status" value="1"/>
</dbReference>
<reference evidence="3 4" key="1">
    <citation type="journal article" date="2024" name="Int. J. Syst. Evol. Microbiol.">
        <title>Clostridium omnivorum sp. nov., isolated from anoxic soil under the treatment of reductive soil disinfestation.</title>
        <authorList>
            <person name="Ueki A."/>
            <person name="Tonouchi A."/>
            <person name="Kaku N."/>
            <person name="Honma S."/>
            <person name="Ueki K."/>
        </authorList>
    </citation>
    <scope>NUCLEOTIDE SEQUENCE [LARGE SCALE GENOMIC DNA]</scope>
    <source>
        <strain evidence="3 4">E14</strain>
    </source>
</reference>
<protein>
    <recommendedName>
        <fullName evidence="2">DUF4829 domain-containing protein</fullName>
    </recommendedName>
</protein>
<dbReference type="RefSeq" id="WP_264850072.1">
    <property type="nucleotide sequence ID" value="NZ_BRXR01000001.1"/>
</dbReference>
<dbReference type="EMBL" id="BRXR01000001">
    <property type="protein sequence ID" value="GLC30792.1"/>
    <property type="molecule type" value="Genomic_DNA"/>
</dbReference>
<keyword evidence="1" id="KW-1133">Transmembrane helix</keyword>
<keyword evidence="1" id="KW-0472">Membrane</keyword>
<accession>A0ABQ5N6B2</accession>
<feature type="transmembrane region" description="Helical" evidence="1">
    <location>
        <begin position="56"/>
        <end position="76"/>
    </location>
</feature>
<dbReference type="Pfam" id="PF16111">
    <property type="entry name" value="DUF4829"/>
    <property type="match status" value="1"/>
</dbReference>
<keyword evidence="4" id="KW-1185">Reference proteome</keyword>
<name>A0ABQ5N6B2_9CLOT</name>
<gene>
    <name evidence="3" type="ORF">bsdE14_22020</name>
</gene>
<evidence type="ECO:0000259" key="2">
    <source>
        <dbReference type="Pfam" id="PF16111"/>
    </source>
</evidence>
<sequence>MNFDDIIKNSFEAEAASMKLQDSRSMEILNAVEARAQAKKAGIKYKISKLISRIRVVEMLEVAAFAAVLIVVPSVVSHYKNSVKLDAKIDNNAAAIKKDNGLHLSKDITNGSGVEITITPRKNASSDSIKINNEYIKKLTDGAIRSEVKAFFINDILVTEKSSFEDYRAKGYILVDGAKVALDKKITVKIIGNKEKIYSFFDDPEIFGAFSKWCEFKISKVDAINIGSLDSQKIVENYFKYMNEKNKEKLLENLTEWHNNTIWGFENLDYIKILNIEEETNPAQKKGYLYNGNGKINETTEENLKVYRVEYEVKYKKDGVGPQDSGKYTWWFDVIRKNSSSPWLIDDFGV</sequence>
<feature type="domain" description="DUF4829" evidence="2">
    <location>
        <begin position="232"/>
        <end position="349"/>
    </location>
</feature>
<proteinExistence type="predicted"/>
<evidence type="ECO:0000256" key="1">
    <source>
        <dbReference type="SAM" id="Phobius"/>
    </source>
</evidence>